<organism evidence="3 4">
    <name type="scientific">Sphingobacterium phlebotomi</name>
    <dbReference type="NCBI Taxonomy" id="2605433"/>
    <lineage>
        <taxon>Bacteria</taxon>
        <taxon>Pseudomonadati</taxon>
        <taxon>Bacteroidota</taxon>
        <taxon>Sphingobacteriia</taxon>
        <taxon>Sphingobacteriales</taxon>
        <taxon>Sphingobacteriaceae</taxon>
        <taxon>Sphingobacterium</taxon>
    </lineage>
</organism>
<keyword evidence="1" id="KW-0812">Transmembrane</keyword>
<dbReference type="InterPro" id="IPR002656">
    <property type="entry name" value="Acyl_transf_3_dom"/>
</dbReference>
<sequence>MRELNIETLRGIAIILMVLGHVVGVNPNTGLKVDSDSWYHYLFYIFKYIRMPLFTVISGYVYAIKPISKTYSSSVFIIRKINRLLIPYIIAATLFFILQVLTPGTNSNLHWSDLPNIFITGYAHFWFVQGIFFVFILILLLERLNLLSSFSTWSFVFATVTIIFLFLNPKTEFLSINSWPFLLLFFLWGLGLKRFESFKGCHKVLSLFMTIVFCLSFLFQQYIYFSQNQHVFVEFRKLDLLLTLLVGLSSSFLLVNMSFQNSRLIKIGNYSYEIYLYHVFATAGCRIILHKIGVTDNFPNLILGLFFGVAAPIFIRWLVDHTKWGGVILFGDKVKVSKSGNWMF</sequence>
<dbReference type="RefSeq" id="WP_148918435.1">
    <property type="nucleotide sequence ID" value="NZ_VTAV01000003.1"/>
</dbReference>
<keyword evidence="3" id="KW-0012">Acyltransferase</keyword>
<dbReference type="EMBL" id="VTAV01000003">
    <property type="protein sequence ID" value="TYR36848.1"/>
    <property type="molecule type" value="Genomic_DNA"/>
</dbReference>
<comment type="caution">
    <text evidence="3">The sequence shown here is derived from an EMBL/GenBank/DDBJ whole genome shotgun (WGS) entry which is preliminary data.</text>
</comment>
<keyword evidence="4" id="KW-1185">Reference proteome</keyword>
<dbReference type="PANTHER" id="PTHR37312:SF1">
    <property type="entry name" value="MEMBRANE-BOUND ACYLTRANSFERASE YKRP-RELATED"/>
    <property type="match status" value="1"/>
</dbReference>
<feature type="transmembrane region" description="Helical" evidence="1">
    <location>
        <begin position="41"/>
        <end position="63"/>
    </location>
</feature>
<dbReference type="Proteomes" id="UP000322362">
    <property type="component" value="Unassembled WGS sequence"/>
</dbReference>
<feature type="transmembrane region" description="Helical" evidence="1">
    <location>
        <begin position="84"/>
        <end position="102"/>
    </location>
</feature>
<feature type="transmembrane region" description="Helical" evidence="1">
    <location>
        <begin position="204"/>
        <end position="225"/>
    </location>
</feature>
<feature type="transmembrane region" description="Helical" evidence="1">
    <location>
        <begin position="146"/>
        <end position="167"/>
    </location>
</feature>
<evidence type="ECO:0000313" key="3">
    <source>
        <dbReference type="EMBL" id="TYR36848.1"/>
    </source>
</evidence>
<accession>A0A5D4H836</accession>
<dbReference type="AlphaFoldDB" id="A0A5D4H836"/>
<dbReference type="Pfam" id="PF01757">
    <property type="entry name" value="Acyl_transf_3"/>
    <property type="match status" value="1"/>
</dbReference>
<feature type="transmembrane region" description="Helical" evidence="1">
    <location>
        <begin position="173"/>
        <end position="192"/>
    </location>
</feature>
<reference evidence="3 4" key="1">
    <citation type="submission" date="2019-08" db="EMBL/GenBank/DDBJ databases">
        <title>Phlebobacter frassis gen. nov. sp. nov., a new member of family Sphingobacteriaceae isolated from sand fly rearing media.</title>
        <authorList>
            <person name="Kakumanu M.L."/>
            <person name="Marayati B.F."/>
            <person name="Wada-Katsumata A."/>
            <person name="Wasserberg G."/>
            <person name="Schal C."/>
            <person name="Apperson C.S."/>
            <person name="Ponnusamy L."/>
        </authorList>
    </citation>
    <scope>NUCLEOTIDE SEQUENCE [LARGE SCALE GENOMIC DNA]</scope>
    <source>
        <strain evidence="3 4">SSI9</strain>
    </source>
</reference>
<keyword evidence="1" id="KW-0472">Membrane</keyword>
<name>A0A5D4H836_9SPHI</name>
<dbReference type="InterPro" id="IPR052734">
    <property type="entry name" value="Nod_factor_acetyltransferase"/>
</dbReference>
<keyword evidence="1" id="KW-1133">Transmembrane helix</keyword>
<keyword evidence="3" id="KW-0808">Transferase</keyword>
<feature type="transmembrane region" description="Helical" evidence="1">
    <location>
        <begin position="301"/>
        <end position="319"/>
    </location>
</feature>
<gene>
    <name evidence="3" type="ORF">FXV77_06620</name>
</gene>
<dbReference type="GO" id="GO:0016747">
    <property type="term" value="F:acyltransferase activity, transferring groups other than amino-acyl groups"/>
    <property type="evidence" value="ECO:0007669"/>
    <property type="project" value="InterPro"/>
</dbReference>
<feature type="transmembrane region" description="Helical" evidence="1">
    <location>
        <begin position="122"/>
        <end position="141"/>
    </location>
</feature>
<dbReference type="PANTHER" id="PTHR37312">
    <property type="entry name" value="MEMBRANE-BOUND ACYLTRANSFERASE YKRP-RELATED"/>
    <property type="match status" value="1"/>
</dbReference>
<evidence type="ECO:0000259" key="2">
    <source>
        <dbReference type="Pfam" id="PF01757"/>
    </source>
</evidence>
<evidence type="ECO:0000313" key="4">
    <source>
        <dbReference type="Proteomes" id="UP000322362"/>
    </source>
</evidence>
<feature type="transmembrane region" description="Helical" evidence="1">
    <location>
        <begin position="12"/>
        <end position="29"/>
    </location>
</feature>
<feature type="domain" description="Acyltransferase 3" evidence="2">
    <location>
        <begin position="5"/>
        <end position="316"/>
    </location>
</feature>
<evidence type="ECO:0000256" key="1">
    <source>
        <dbReference type="SAM" id="Phobius"/>
    </source>
</evidence>
<protein>
    <submittedName>
        <fullName evidence="3">Acyltransferase</fullName>
    </submittedName>
</protein>
<proteinExistence type="predicted"/>
<feature type="transmembrane region" description="Helical" evidence="1">
    <location>
        <begin position="240"/>
        <end position="259"/>
    </location>
</feature>